<dbReference type="InterPro" id="IPR036850">
    <property type="entry name" value="NDK-like_dom_sf"/>
</dbReference>
<organism evidence="5 6">
    <name type="scientific">Syncephalastrum racemosum</name>
    <name type="common">Filamentous fungus</name>
    <dbReference type="NCBI Taxonomy" id="13706"/>
    <lineage>
        <taxon>Eukaryota</taxon>
        <taxon>Fungi</taxon>
        <taxon>Fungi incertae sedis</taxon>
        <taxon>Mucoromycota</taxon>
        <taxon>Mucoromycotina</taxon>
        <taxon>Mucoromycetes</taxon>
        <taxon>Mucorales</taxon>
        <taxon>Syncephalastraceae</taxon>
        <taxon>Syncephalastrum</taxon>
    </lineage>
</organism>
<protein>
    <recommendedName>
        <fullName evidence="1">Nucleoside diphosphate kinase</fullName>
    </recommendedName>
</protein>
<gene>
    <name evidence="5" type="ORF">BCR43DRAFT_489174</name>
</gene>
<feature type="compositionally biased region" description="Low complexity" evidence="3">
    <location>
        <begin position="280"/>
        <end position="291"/>
    </location>
</feature>
<feature type="region of interest" description="Disordered" evidence="3">
    <location>
        <begin position="112"/>
        <end position="311"/>
    </location>
</feature>
<reference evidence="5 6" key="1">
    <citation type="submission" date="2016-07" db="EMBL/GenBank/DDBJ databases">
        <title>Pervasive Adenine N6-methylation of Active Genes in Fungi.</title>
        <authorList>
            <consortium name="DOE Joint Genome Institute"/>
            <person name="Mondo S.J."/>
            <person name="Dannebaum R.O."/>
            <person name="Kuo R.C."/>
            <person name="Labutti K."/>
            <person name="Haridas S."/>
            <person name="Kuo A."/>
            <person name="Salamov A."/>
            <person name="Ahrendt S.R."/>
            <person name="Lipzen A."/>
            <person name="Sullivan W."/>
            <person name="Andreopoulos W.B."/>
            <person name="Clum A."/>
            <person name="Lindquist E."/>
            <person name="Daum C."/>
            <person name="Ramamoorthy G.K."/>
            <person name="Gryganskyi A."/>
            <person name="Culley D."/>
            <person name="Magnuson J.K."/>
            <person name="James T.Y."/>
            <person name="O'Malley M.A."/>
            <person name="Stajich J.E."/>
            <person name="Spatafora J.W."/>
            <person name="Visel A."/>
            <person name="Grigoriev I.V."/>
        </authorList>
    </citation>
    <scope>NUCLEOTIDE SEQUENCE [LARGE SCALE GENOMIC DNA]</scope>
    <source>
        <strain evidence="5 6">NRRL 2496</strain>
    </source>
</reference>
<evidence type="ECO:0000256" key="1">
    <source>
        <dbReference type="ARBA" id="ARBA00017632"/>
    </source>
</evidence>
<feature type="compositionally biased region" description="Low complexity" evidence="3">
    <location>
        <begin position="230"/>
        <end position="243"/>
    </location>
</feature>
<dbReference type="EMBL" id="MCGN01000003">
    <property type="protein sequence ID" value="ORY99365.1"/>
    <property type="molecule type" value="Genomic_DNA"/>
</dbReference>
<comment type="caution">
    <text evidence="2">Lacks conserved residue(s) required for the propagation of feature annotation.</text>
</comment>
<dbReference type="PROSITE" id="PS51374">
    <property type="entry name" value="NDPK_LIKE"/>
    <property type="match status" value="1"/>
</dbReference>
<comment type="similarity">
    <text evidence="2">Belongs to the NDK family.</text>
</comment>
<name>A0A1X2HJT0_SYNRA</name>
<evidence type="ECO:0000256" key="2">
    <source>
        <dbReference type="PROSITE-ProRule" id="PRU00706"/>
    </source>
</evidence>
<feature type="domain" description="Nucleoside diphosphate kinase-like" evidence="4">
    <location>
        <begin position="8"/>
        <end position="120"/>
    </location>
</feature>
<feature type="compositionally biased region" description="Low complexity" evidence="3">
    <location>
        <begin position="134"/>
        <end position="162"/>
    </location>
</feature>
<dbReference type="AlphaFoldDB" id="A0A1X2HJT0"/>
<evidence type="ECO:0000259" key="4">
    <source>
        <dbReference type="SMART" id="SM00562"/>
    </source>
</evidence>
<proteinExistence type="inferred from homology"/>
<dbReference type="InParanoid" id="A0A1X2HJT0"/>
<dbReference type="OrthoDB" id="2162449at2759"/>
<feature type="compositionally biased region" description="Basic and acidic residues" evidence="3">
    <location>
        <begin position="218"/>
        <end position="228"/>
    </location>
</feature>
<dbReference type="STRING" id="13706.A0A1X2HJT0"/>
<evidence type="ECO:0000313" key="5">
    <source>
        <dbReference type="EMBL" id="ORY99365.1"/>
    </source>
</evidence>
<comment type="caution">
    <text evidence="5">The sequence shown here is derived from an EMBL/GenBank/DDBJ whole genome shotgun (WGS) entry which is preliminary data.</text>
</comment>
<keyword evidence="6" id="KW-1185">Reference proteome</keyword>
<dbReference type="SMART" id="SM00562">
    <property type="entry name" value="NDK"/>
    <property type="match status" value="1"/>
</dbReference>
<sequence>MSQQPIRQPRTLAVLTASAAEQKDDIKQLIKDAGLRLVHEKKINLTTDLSLIKELQLTHMNQTEPGVLFVLESKQAVRDWLAIVKSLRESYGKDAVHGSASEAAAKRELGVLQQRAAARKRAAGSAIPKPGASPPASTANSTKTSTTTATTKTRTTPPKQATRNSATPPPSARTPNARRAPKLVRKAQPAKEKSTPPAPSSNSSSSASHSVAQTSEEVSDKESEHDAEVAAATHYTHSTASSSRADTPPSTRASFSPNSVASLPRPETPEVDQLRHRFESMSAMSNVASVVPTSSPRPPLTEIKTKPPAGSRVKSMVEFFMDENLHKWEF</sequence>
<accession>A0A1X2HJT0</accession>
<dbReference type="Proteomes" id="UP000242180">
    <property type="component" value="Unassembled WGS sequence"/>
</dbReference>
<dbReference type="InterPro" id="IPR034907">
    <property type="entry name" value="NDK-like_dom"/>
</dbReference>
<dbReference type="Gene3D" id="3.30.70.141">
    <property type="entry name" value="Nucleoside diphosphate kinase-like domain"/>
    <property type="match status" value="1"/>
</dbReference>
<evidence type="ECO:0000256" key="3">
    <source>
        <dbReference type="SAM" id="MobiDB-lite"/>
    </source>
</evidence>
<dbReference type="SUPFAM" id="SSF54919">
    <property type="entry name" value="Nucleoside diphosphate kinase, NDK"/>
    <property type="match status" value="1"/>
</dbReference>
<evidence type="ECO:0000313" key="6">
    <source>
        <dbReference type="Proteomes" id="UP000242180"/>
    </source>
</evidence>
<feature type="compositionally biased region" description="Polar residues" evidence="3">
    <location>
        <begin position="244"/>
        <end position="261"/>
    </location>
</feature>
<feature type="compositionally biased region" description="Low complexity" evidence="3">
    <location>
        <begin position="200"/>
        <end position="215"/>
    </location>
</feature>